<evidence type="ECO:0000256" key="3">
    <source>
        <dbReference type="ARBA" id="ARBA00010429"/>
    </source>
</evidence>
<proteinExistence type="inferred from homology"/>
<comment type="caution">
    <text evidence="21">The sequence shown here is derived from an EMBL/GenBank/DDBJ whole genome shotgun (WGS) entry which is preliminary data.</text>
</comment>
<dbReference type="CDD" id="cd19943">
    <property type="entry name" value="NirB_Fer2_BFD-like_1"/>
    <property type="match status" value="1"/>
</dbReference>
<dbReference type="CDD" id="cd19944">
    <property type="entry name" value="NirB_Fer2_BFD-like_2"/>
    <property type="match status" value="1"/>
</dbReference>
<protein>
    <submittedName>
        <fullName evidence="21">NAD(P)/FAD-dependent oxidoreductase</fullName>
    </submittedName>
</protein>
<dbReference type="InterPro" id="IPR036136">
    <property type="entry name" value="Nit/Sulf_reduc_fer-like_dom_sf"/>
</dbReference>
<dbReference type="GO" id="GO:0051539">
    <property type="term" value="F:4 iron, 4 sulfur cluster binding"/>
    <property type="evidence" value="ECO:0007669"/>
    <property type="project" value="UniProtKB-KW"/>
</dbReference>
<feature type="domain" description="BFD-like [2Fe-2S]-binding" evidence="18">
    <location>
        <begin position="480"/>
        <end position="529"/>
    </location>
</feature>
<evidence type="ECO:0000259" key="17">
    <source>
        <dbReference type="Pfam" id="PF03460"/>
    </source>
</evidence>
<evidence type="ECO:0000259" key="16">
    <source>
        <dbReference type="Pfam" id="PF01077"/>
    </source>
</evidence>
<feature type="binding site" evidence="15">
    <location>
        <position position="630"/>
    </location>
    <ligand>
        <name>[4Fe-4S] cluster</name>
        <dbReference type="ChEBI" id="CHEBI:49883"/>
    </ligand>
</feature>
<feature type="domain" description="FAD/NAD(P)-binding" evidence="19">
    <location>
        <begin position="4"/>
        <end position="280"/>
    </location>
</feature>
<keyword evidence="10 15" id="KW-0408">Iron</keyword>
<evidence type="ECO:0000256" key="9">
    <source>
        <dbReference type="ARBA" id="ARBA00023002"/>
    </source>
</evidence>
<keyword evidence="4 15" id="KW-0349">Heme</keyword>
<accession>A0A3S1D9B6</accession>
<keyword evidence="15" id="KW-0004">4Fe-4S</keyword>
<sequence length="787" mass="85939">MRRRLVMVGNGMAGVRCIEEILQLAPDAFEITIFGSEPHPNYNRILLSKVLQGDSGIEDIVLNDREWYAKHGIQLYTGEKVMHIDREKQTVLSNSGRMRGYDVLILATGSLPFILPLPGADKPGVMAFRNVSDCLQIIEAARTYRKAAVIGGGLLGLEAARGLLSQGMEVDVVHNSSYLMNRQLDRTAARMLQEKLEAQGMNFLLDKNTRRISGRKRAGGLDFTDGTHISADLVIMAVGIRPNVELALRSSIRVNRGIVVNDYMETPTPNIYAVGECAEHRGISYGLVAPLYEQAAILARKVCGLQTAPYQGSTLFSQLKVAGIQVFSAGQIHENSAEQSIISYDGLKGTYRKVVISSSGTIAGAVLFGDVQEGTILLEHIRRQSDVTELYKADQQGAASSTGDSLIAEMSDHETVCSCNGVSKSRIMTAIREEGLETVDQVRECTRASGTCGGCKPLVTALLNYTLSNKGSGIQTVEAICSCTTYSHERVKEAVHSTSYKDVYQLMTSLGWNQPMGCETCLPALKYYLGSQDPSLFSTEDSRKKSGALRREDGTYTVIPRIPGGSLSEKELKLITDAMRKYEIPHTRLTNGGIELSGILDSDIDSLIQHLGLDVVEYLYGYPLPSITTCTEPGSGVDAYHEAVNLAAKLEMSFGTTQMPSPLSIAVSGSPRHLAGTLTKDLGFAAVPAGWEVYVGGSGQHPLVEGQLLSVEAGDDEALKLGTAFLQWYRESAWFMEPSWKWAQRMGGIVKLREELFDVQLRDELAGRWSKQHCNEHSGLHTLVLNN</sequence>
<dbReference type="SUPFAM" id="SSF51905">
    <property type="entry name" value="FAD/NAD(P)-binding domain"/>
    <property type="match status" value="2"/>
</dbReference>
<dbReference type="InterPro" id="IPR041575">
    <property type="entry name" value="Rubredoxin_C"/>
</dbReference>
<evidence type="ECO:0000256" key="1">
    <source>
        <dbReference type="ARBA" id="ARBA00001974"/>
    </source>
</evidence>
<dbReference type="Gene3D" id="3.50.50.60">
    <property type="entry name" value="FAD/NAD(P)-binding domain"/>
    <property type="match status" value="2"/>
</dbReference>
<dbReference type="InterPro" id="IPR007419">
    <property type="entry name" value="BFD-like_2Fe2S-bd_dom"/>
</dbReference>
<comment type="cofactor">
    <cofactor evidence="13">
        <name>[2Fe-2S] cluster</name>
        <dbReference type="ChEBI" id="CHEBI:190135"/>
    </cofactor>
</comment>
<evidence type="ECO:0000256" key="4">
    <source>
        <dbReference type="ARBA" id="ARBA00022617"/>
    </source>
</evidence>
<dbReference type="EMBL" id="RZNX01000001">
    <property type="protein sequence ID" value="RUT35628.1"/>
    <property type="molecule type" value="Genomic_DNA"/>
</dbReference>
<dbReference type="GO" id="GO:0098809">
    <property type="term" value="F:nitrite reductase activity"/>
    <property type="evidence" value="ECO:0007669"/>
    <property type="project" value="InterPro"/>
</dbReference>
<evidence type="ECO:0000256" key="13">
    <source>
        <dbReference type="ARBA" id="ARBA00034078"/>
    </source>
</evidence>
<dbReference type="FunFam" id="3.50.50.60:FF:000033">
    <property type="entry name" value="Nitrite reductase [NAD(P)H], large subunit"/>
    <property type="match status" value="1"/>
</dbReference>
<keyword evidence="12 14" id="KW-0534">Nitrate assimilation</keyword>
<keyword evidence="8 14" id="KW-0274">FAD</keyword>
<dbReference type="AlphaFoldDB" id="A0A3S1D9B6"/>
<evidence type="ECO:0000256" key="8">
    <source>
        <dbReference type="ARBA" id="ARBA00022827"/>
    </source>
</evidence>
<dbReference type="NCBIfam" id="TIGR02374">
    <property type="entry name" value="nitri_red_nirB"/>
    <property type="match status" value="1"/>
</dbReference>
<evidence type="ECO:0000256" key="5">
    <source>
        <dbReference type="ARBA" id="ARBA00022630"/>
    </source>
</evidence>
<comment type="cofactor">
    <cofactor evidence="1 14">
        <name>FAD</name>
        <dbReference type="ChEBI" id="CHEBI:57692"/>
    </cofactor>
</comment>
<evidence type="ECO:0000256" key="6">
    <source>
        <dbReference type="ARBA" id="ARBA00022714"/>
    </source>
</evidence>
<dbReference type="InterPro" id="IPR052034">
    <property type="entry name" value="NasD-like"/>
</dbReference>
<reference evidence="21 22" key="1">
    <citation type="submission" date="2018-12" db="EMBL/GenBank/DDBJ databases">
        <authorList>
            <person name="Sun L."/>
            <person name="Chen Z."/>
        </authorList>
    </citation>
    <scope>NUCLEOTIDE SEQUENCE [LARGE SCALE GENOMIC DNA]</scope>
    <source>
        <strain evidence="21 22">3-5-3</strain>
    </source>
</reference>
<dbReference type="GO" id="GO:0046872">
    <property type="term" value="F:metal ion binding"/>
    <property type="evidence" value="ECO:0007669"/>
    <property type="project" value="UniProtKB-KW"/>
</dbReference>
<dbReference type="Pfam" id="PF03460">
    <property type="entry name" value="NIR_SIR_ferr"/>
    <property type="match status" value="1"/>
</dbReference>
<dbReference type="GO" id="GO:0050661">
    <property type="term" value="F:NADP binding"/>
    <property type="evidence" value="ECO:0007669"/>
    <property type="project" value="UniProtKB-UniRule"/>
</dbReference>
<dbReference type="InterPro" id="IPR017121">
    <property type="entry name" value="Nitrite_Rdtase_lsu"/>
</dbReference>
<evidence type="ECO:0000256" key="14">
    <source>
        <dbReference type="PIRNR" id="PIRNR037149"/>
    </source>
</evidence>
<dbReference type="InterPro" id="IPR012744">
    <property type="entry name" value="Nitri_red_NirB"/>
</dbReference>
<dbReference type="RefSeq" id="WP_127197328.1">
    <property type="nucleotide sequence ID" value="NZ_RZNX01000001.1"/>
</dbReference>
<feature type="domain" description="Nitrite/sulphite reductase 4Fe-4S" evidence="16">
    <location>
        <begin position="636"/>
        <end position="737"/>
    </location>
</feature>
<evidence type="ECO:0000259" key="20">
    <source>
        <dbReference type="Pfam" id="PF18267"/>
    </source>
</evidence>
<comment type="pathway">
    <text evidence="2">Nitrogen metabolism; nitrate reduction (assimilation).</text>
</comment>
<dbReference type="PIRSF" id="PIRSF037149">
    <property type="entry name" value="NirB"/>
    <property type="match status" value="1"/>
</dbReference>
<evidence type="ECO:0000259" key="19">
    <source>
        <dbReference type="Pfam" id="PF07992"/>
    </source>
</evidence>
<comment type="cofactor">
    <cofactor evidence="15">
        <name>[4Fe-4S] cluster</name>
        <dbReference type="ChEBI" id="CHEBI:49883"/>
    </cofactor>
    <text evidence="15">Binds 1 [4Fe-4S] cluster per subunit.</text>
</comment>
<dbReference type="InterPro" id="IPR023753">
    <property type="entry name" value="FAD/NAD-binding_dom"/>
</dbReference>
<dbReference type="GO" id="GO:0050660">
    <property type="term" value="F:flavin adenine dinucleotide binding"/>
    <property type="evidence" value="ECO:0007669"/>
    <property type="project" value="UniProtKB-UniRule"/>
</dbReference>
<dbReference type="GO" id="GO:0051537">
    <property type="term" value="F:2 iron, 2 sulfur cluster binding"/>
    <property type="evidence" value="ECO:0007669"/>
    <property type="project" value="UniProtKB-KW"/>
</dbReference>
<dbReference type="Pfam" id="PF18267">
    <property type="entry name" value="Rubredoxin_C"/>
    <property type="match status" value="1"/>
</dbReference>
<dbReference type="GO" id="GO:0020037">
    <property type="term" value="F:heme binding"/>
    <property type="evidence" value="ECO:0007669"/>
    <property type="project" value="InterPro"/>
</dbReference>
<evidence type="ECO:0000256" key="15">
    <source>
        <dbReference type="PIRSR" id="PIRSR037149-1"/>
    </source>
</evidence>
<keyword evidence="9" id="KW-0560">Oxidoreductase</keyword>
<dbReference type="InterPro" id="IPR045854">
    <property type="entry name" value="NO2/SO3_Rdtase_4Fe4S_sf"/>
</dbReference>
<dbReference type="InterPro" id="IPR016156">
    <property type="entry name" value="FAD/NAD-linked_Rdtase_dimer_sf"/>
</dbReference>
<name>A0A3S1D9B6_9BACL</name>
<dbReference type="InterPro" id="IPR005117">
    <property type="entry name" value="NiRdtase/SiRdtase_haem-b_fer"/>
</dbReference>
<comment type="cofactor">
    <cofactor evidence="15">
        <name>siroheme</name>
        <dbReference type="ChEBI" id="CHEBI:60052"/>
    </cofactor>
    <text evidence="15">Binds 1 siroheme per subunit.</text>
</comment>
<keyword evidence="22" id="KW-1185">Reference proteome</keyword>
<evidence type="ECO:0000313" key="21">
    <source>
        <dbReference type="EMBL" id="RUT35628.1"/>
    </source>
</evidence>
<dbReference type="SUPFAM" id="SSF55124">
    <property type="entry name" value="Nitrite/Sulfite reductase N-terminal domain-like"/>
    <property type="match status" value="1"/>
</dbReference>
<dbReference type="Proteomes" id="UP000272464">
    <property type="component" value="Unassembled WGS sequence"/>
</dbReference>
<evidence type="ECO:0000256" key="11">
    <source>
        <dbReference type="ARBA" id="ARBA00023014"/>
    </source>
</evidence>
<dbReference type="Gene3D" id="3.30.390.30">
    <property type="match status" value="1"/>
</dbReference>
<dbReference type="Pfam" id="PF01077">
    <property type="entry name" value="NIR_SIR"/>
    <property type="match status" value="1"/>
</dbReference>
<dbReference type="InterPro" id="IPR006067">
    <property type="entry name" value="NO2/SO3_Rdtase_4Fe4S_dom"/>
</dbReference>
<dbReference type="Pfam" id="PF07992">
    <property type="entry name" value="Pyr_redox_2"/>
    <property type="match status" value="1"/>
</dbReference>
<feature type="domain" description="Nitrite/Sulfite reductase ferredoxin-like" evidence="17">
    <location>
        <begin position="551"/>
        <end position="611"/>
    </location>
</feature>
<dbReference type="Gene3D" id="3.30.413.10">
    <property type="entry name" value="Sulfite Reductase Hemoprotein, domain 1"/>
    <property type="match status" value="1"/>
</dbReference>
<evidence type="ECO:0000259" key="18">
    <source>
        <dbReference type="Pfam" id="PF04324"/>
    </source>
</evidence>
<dbReference type="PANTHER" id="PTHR43809">
    <property type="entry name" value="NITRITE REDUCTASE (NADH) LARGE SUBUNIT"/>
    <property type="match status" value="1"/>
</dbReference>
<dbReference type="OrthoDB" id="9792592at2"/>
<feature type="domain" description="BFD-like [2Fe-2S]-binding" evidence="18">
    <location>
        <begin position="416"/>
        <end position="464"/>
    </location>
</feature>
<evidence type="ECO:0000313" key="22">
    <source>
        <dbReference type="Proteomes" id="UP000272464"/>
    </source>
</evidence>
<keyword evidence="6" id="KW-0001">2Fe-2S</keyword>
<organism evidence="21 22">
    <name type="scientific">Paenibacillus zeisoli</name>
    <dbReference type="NCBI Taxonomy" id="2496267"/>
    <lineage>
        <taxon>Bacteria</taxon>
        <taxon>Bacillati</taxon>
        <taxon>Bacillota</taxon>
        <taxon>Bacilli</taxon>
        <taxon>Bacillales</taxon>
        <taxon>Paenibacillaceae</taxon>
        <taxon>Paenibacillus</taxon>
    </lineage>
</organism>
<keyword evidence="11 15" id="KW-0411">Iron-sulfur</keyword>
<dbReference type="GO" id="GO:0042128">
    <property type="term" value="P:nitrate assimilation"/>
    <property type="evidence" value="ECO:0007669"/>
    <property type="project" value="UniProtKB-UniRule"/>
</dbReference>
<gene>
    <name evidence="21" type="ORF">EJP77_00985</name>
</gene>
<keyword evidence="7 15" id="KW-0479">Metal-binding</keyword>
<evidence type="ECO:0000256" key="12">
    <source>
        <dbReference type="ARBA" id="ARBA00023063"/>
    </source>
</evidence>
<dbReference type="PANTHER" id="PTHR43809:SF1">
    <property type="entry name" value="NITRITE REDUCTASE (NADH) LARGE SUBUNIT"/>
    <property type="match status" value="1"/>
</dbReference>
<dbReference type="PRINTS" id="PR00411">
    <property type="entry name" value="PNDRDTASEI"/>
</dbReference>
<comment type="similarity">
    <text evidence="3">Belongs to the nitrite and sulfite reductase 4Fe-4S domain family.</text>
</comment>
<dbReference type="PRINTS" id="PR00368">
    <property type="entry name" value="FADPNR"/>
</dbReference>
<keyword evidence="5 14" id="KW-0285">Flavoprotein</keyword>
<dbReference type="FunFam" id="1.10.10.1100:FF:000002">
    <property type="entry name" value="Nitrite reductase large subunit"/>
    <property type="match status" value="1"/>
</dbReference>
<dbReference type="InterPro" id="IPR041854">
    <property type="entry name" value="BFD-like_2Fe2S-bd_dom_sf"/>
</dbReference>
<evidence type="ECO:0000256" key="2">
    <source>
        <dbReference type="ARBA" id="ARBA00005096"/>
    </source>
</evidence>
<dbReference type="InterPro" id="IPR036188">
    <property type="entry name" value="FAD/NAD-bd_sf"/>
</dbReference>
<dbReference type="Gene3D" id="1.10.10.1100">
    <property type="entry name" value="BFD-like [2Fe-2S]-binding domain"/>
    <property type="match status" value="1"/>
</dbReference>
<evidence type="ECO:0000256" key="10">
    <source>
        <dbReference type="ARBA" id="ARBA00023004"/>
    </source>
</evidence>
<dbReference type="SUPFAM" id="SSF56014">
    <property type="entry name" value="Nitrite and sulphite reductase 4Fe-4S domain-like"/>
    <property type="match status" value="1"/>
</dbReference>
<evidence type="ECO:0000256" key="7">
    <source>
        <dbReference type="ARBA" id="ARBA00022723"/>
    </source>
</evidence>
<dbReference type="Pfam" id="PF04324">
    <property type="entry name" value="Fer2_BFD"/>
    <property type="match status" value="2"/>
</dbReference>
<feature type="domain" description="NADH-rubredoxin oxidoreductase C-terminal" evidence="20">
    <location>
        <begin position="317"/>
        <end position="384"/>
    </location>
</feature>